<keyword evidence="2" id="KW-1185">Reference proteome</keyword>
<evidence type="ECO:0000313" key="3">
    <source>
        <dbReference type="RefSeq" id="XP_027075617.1"/>
    </source>
</evidence>
<accession>A0A6P6TCK6</accession>
<name>A0A6P6TCK6_COFAR</name>
<keyword evidence="1" id="KW-0812">Transmembrane</keyword>
<dbReference type="PANTHER" id="PTHR33782:SF27">
    <property type="entry name" value="PROTEIN, PUTATIVE-RELATED"/>
    <property type="match status" value="1"/>
</dbReference>
<dbReference type="Proteomes" id="UP001652660">
    <property type="component" value="Chromosome 7c"/>
</dbReference>
<reference evidence="3" key="2">
    <citation type="submission" date="2025-08" db="UniProtKB">
        <authorList>
            <consortium name="RefSeq"/>
        </authorList>
    </citation>
    <scope>IDENTIFICATION</scope>
    <source>
        <tissue evidence="3">Leaves</tissue>
    </source>
</reference>
<dbReference type="GeneID" id="113699441"/>
<organism evidence="2 3">
    <name type="scientific">Coffea arabica</name>
    <name type="common">Arabian coffee</name>
    <dbReference type="NCBI Taxonomy" id="13443"/>
    <lineage>
        <taxon>Eukaryota</taxon>
        <taxon>Viridiplantae</taxon>
        <taxon>Streptophyta</taxon>
        <taxon>Embryophyta</taxon>
        <taxon>Tracheophyta</taxon>
        <taxon>Spermatophyta</taxon>
        <taxon>Magnoliopsida</taxon>
        <taxon>eudicotyledons</taxon>
        <taxon>Gunneridae</taxon>
        <taxon>Pentapetalae</taxon>
        <taxon>asterids</taxon>
        <taxon>lamiids</taxon>
        <taxon>Gentianales</taxon>
        <taxon>Rubiaceae</taxon>
        <taxon>Ixoroideae</taxon>
        <taxon>Gardenieae complex</taxon>
        <taxon>Bertiereae - Coffeeae clade</taxon>
        <taxon>Coffeeae</taxon>
        <taxon>Coffea</taxon>
    </lineage>
</organism>
<dbReference type="AlphaFoldDB" id="A0A6P6TCK6"/>
<gene>
    <name evidence="3" type="primary">LOC113699441</name>
</gene>
<evidence type="ECO:0000313" key="2">
    <source>
        <dbReference type="Proteomes" id="UP001652660"/>
    </source>
</evidence>
<protein>
    <submittedName>
        <fullName evidence="3">Uncharacterized protein</fullName>
    </submittedName>
</protein>
<keyword evidence="1" id="KW-0472">Membrane</keyword>
<keyword evidence="1" id="KW-1133">Transmembrane helix</keyword>
<feature type="transmembrane region" description="Helical" evidence="1">
    <location>
        <begin position="117"/>
        <end position="140"/>
    </location>
</feature>
<dbReference type="PANTHER" id="PTHR33782">
    <property type="entry name" value="OS01G0121600 PROTEIN"/>
    <property type="match status" value="1"/>
</dbReference>
<proteinExistence type="predicted"/>
<reference evidence="2" key="1">
    <citation type="journal article" date="2025" name="Foods">
        <title>Unveiling the Microbial Signatures of Arabica Coffee Cherries: Insights into Ripeness Specific Diversity, Functional Traits, and Implications for Quality and Safety.</title>
        <authorList>
            <consortium name="RefSeq"/>
            <person name="Tenea G.N."/>
            <person name="Cifuentes V."/>
            <person name="Reyes P."/>
            <person name="Cevallos-Vallejos M."/>
        </authorList>
    </citation>
    <scope>NUCLEOTIDE SEQUENCE [LARGE SCALE GENOMIC DNA]</scope>
</reference>
<dbReference type="RefSeq" id="XP_027075617.1">
    <property type="nucleotide sequence ID" value="XM_027219816.1"/>
</dbReference>
<dbReference type="OrthoDB" id="672819at2759"/>
<sequence length="154" mass="17091">MAVAASSSNYLKHPPRPSLTKNHFSCTIHGGLTRNVVVKARKDDHHAHYGGKLVDENMIVLRMRIKKMKAIESGHDQPPSNWMGWEKKYFASHYNEDVLEAIGVLQSCLMNARPSMALGMLAILALSLPISTYVLLVNFVELAKGLLDSGFHPP</sequence>
<evidence type="ECO:0000256" key="1">
    <source>
        <dbReference type="SAM" id="Phobius"/>
    </source>
</evidence>